<dbReference type="SUPFAM" id="SSF47986">
    <property type="entry name" value="DEATH domain"/>
    <property type="match status" value="2"/>
</dbReference>
<dbReference type="InterPro" id="IPR031964">
    <property type="entry name" value="CARD_dom"/>
</dbReference>
<reference evidence="7" key="1">
    <citation type="submission" date="2022-08" db="UniProtKB">
        <authorList>
            <consortium name="EnsemblMetazoa"/>
        </authorList>
    </citation>
    <scope>IDENTIFICATION</scope>
    <source>
        <strain evidence="7">05x7-T-G4-1.051#20</strain>
    </source>
</reference>
<dbReference type="Gene3D" id="1.10.533.10">
    <property type="entry name" value="Death Domain, Fas"/>
    <property type="match status" value="2"/>
</dbReference>
<feature type="domain" description="Death" evidence="6">
    <location>
        <begin position="159"/>
        <end position="226"/>
    </location>
</feature>
<evidence type="ECO:0000256" key="3">
    <source>
        <dbReference type="ARBA" id="ARBA00022588"/>
    </source>
</evidence>
<dbReference type="Proteomes" id="UP000005408">
    <property type="component" value="Unassembled WGS sequence"/>
</dbReference>
<dbReference type="PROSITE" id="PS50017">
    <property type="entry name" value="DEATH_DOMAIN"/>
    <property type="match status" value="1"/>
</dbReference>
<dbReference type="EnsemblMetazoa" id="G14812.1">
    <property type="protein sequence ID" value="G14812.1:cds"/>
    <property type="gene ID" value="G14812"/>
</dbReference>
<name>A0A8W8IMM5_MAGGI</name>
<dbReference type="GO" id="GO:0005737">
    <property type="term" value="C:cytoplasm"/>
    <property type="evidence" value="ECO:0007669"/>
    <property type="project" value="UniProtKB-ARBA"/>
</dbReference>
<proteinExistence type="predicted"/>
<evidence type="ECO:0000256" key="1">
    <source>
        <dbReference type="ARBA" id="ARBA00022499"/>
    </source>
</evidence>
<dbReference type="EnsemblMetazoa" id="G14812.7">
    <property type="protein sequence ID" value="G14812.7:cds"/>
    <property type="gene ID" value="G14812"/>
</dbReference>
<dbReference type="EnsemblMetazoa" id="G14812.9">
    <property type="protein sequence ID" value="G14812.9:cds"/>
    <property type="gene ID" value="G14812"/>
</dbReference>
<evidence type="ECO:0000256" key="4">
    <source>
        <dbReference type="ARBA" id="ARBA00022843"/>
    </source>
</evidence>
<keyword evidence="3" id="KW-0399">Innate immunity</keyword>
<dbReference type="SMR" id="A0A8W8IMM5"/>
<keyword evidence="8" id="KW-1185">Reference proteome</keyword>
<evidence type="ECO:0000313" key="7">
    <source>
        <dbReference type="EnsemblMetazoa" id="G14812.9:cds"/>
    </source>
</evidence>
<evidence type="ECO:0000256" key="2">
    <source>
        <dbReference type="ARBA" id="ARBA00022553"/>
    </source>
</evidence>
<evidence type="ECO:0000313" key="8">
    <source>
        <dbReference type="Proteomes" id="UP000005408"/>
    </source>
</evidence>
<organism evidence="7 8">
    <name type="scientific">Magallana gigas</name>
    <name type="common">Pacific oyster</name>
    <name type="synonym">Crassostrea gigas</name>
    <dbReference type="NCBI Taxonomy" id="29159"/>
    <lineage>
        <taxon>Eukaryota</taxon>
        <taxon>Metazoa</taxon>
        <taxon>Spiralia</taxon>
        <taxon>Lophotrochozoa</taxon>
        <taxon>Mollusca</taxon>
        <taxon>Bivalvia</taxon>
        <taxon>Autobranchia</taxon>
        <taxon>Pteriomorphia</taxon>
        <taxon>Ostreida</taxon>
        <taxon>Ostreoidea</taxon>
        <taxon>Ostreidae</taxon>
        <taxon>Magallana</taxon>
    </lineage>
</organism>
<keyword evidence="4" id="KW-0832">Ubl conjugation</keyword>
<protein>
    <recommendedName>
        <fullName evidence="6">Death domain-containing protein</fullName>
    </recommendedName>
</protein>
<keyword evidence="1" id="KW-1017">Isopeptide bond</keyword>
<dbReference type="KEGG" id="crg:105337492"/>
<dbReference type="EnsemblMetazoa" id="G14812.2">
    <property type="protein sequence ID" value="G14812.2:cds"/>
    <property type="gene ID" value="G14812"/>
</dbReference>
<dbReference type="Pfam" id="PF16739">
    <property type="entry name" value="CARD_2"/>
    <property type="match status" value="1"/>
</dbReference>
<dbReference type="GeneID" id="105337492"/>
<dbReference type="AlphaFoldDB" id="A0A8W8IMM5"/>
<dbReference type="InterPro" id="IPR000488">
    <property type="entry name" value="Death_dom"/>
</dbReference>
<evidence type="ECO:0000256" key="5">
    <source>
        <dbReference type="ARBA" id="ARBA00022859"/>
    </source>
</evidence>
<accession>A0A8W8IMM5</accession>
<dbReference type="OrthoDB" id="6158275at2759"/>
<dbReference type="Pfam" id="PF00531">
    <property type="entry name" value="Death"/>
    <property type="match status" value="1"/>
</dbReference>
<sequence>MSIEDDYRRRVIQENLVKLVDRLSPDELLPHLSCLSRQSQQKIRCRLAQEGQQAATVLLLDDLPRKDNWWEQLMSALCHPAVGQVDMAELLQTQEDIFRGINTKSEKLELIAEVHKGAPQNEKMPPYKTRKVEINWSTPLQKLPFSVVKVLQRLDVDSKWKDLAAQTGYTVEQVDSLEAYTDKDGGHVQKLYRDLQTRYNFTLCQLVDALQNIERLDILDELSHIEEFKHLEWSKRMTPESSFENQILQPSIDNQIKTALPQNIRLIKRDENKSDCTYQKAECKSDVSNREVSNKKLCTSNDESNSESSVKRIVTALGVIAVSSFIFHRCVFR</sequence>
<dbReference type="GO" id="GO:0045087">
    <property type="term" value="P:innate immune response"/>
    <property type="evidence" value="ECO:0007669"/>
    <property type="project" value="UniProtKB-KW"/>
</dbReference>
<keyword evidence="5" id="KW-0391">Immunity</keyword>
<keyword evidence="2" id="KW-0597">Phosphoprotein</keyword>
<dbReference type="InterPro" id="IPR011029">
    <property type="entry name" value="DEATH-like_dom_sf"/>
</dbReference>
<evidence type="ECO:0000259" key="6">
    <source>
        <dbReference type="PROSITE" id="PS50017"/>
    </source>
</evidence>
<dbReference type="EnsemblMetazoa" id="G14812.4">
    <property type="protein sequence ID" value="G14812.4:cds"/>
    <property type="gene ID" value="G14812"/>
</dbReference>
<dbReference type="GO" id="GO:0007165">
    <property type="term" value="P:signal transduction"/>
    <property type="evidence" value="ECO:0007669"/>
    <property type="project" value="InterPro"/>
</dbReference>
<dbReference type="RefSeq" id="XP_011440519.2">
    <property type="nucleotide sequence ID" value="XM_011442217.4"/>
</dbReference>
<dbReference type="OMA" id="NETNEAH"/>